<organism evidence="2 3">
    <name type="scientific">Planktothrix tepida PCC 9214</name>
    <dbReference type="NCBI Taxonomy" id="671072"/>
    <lineage>
        <taxon>Bacteria</taxon>
        <taxon>Bacillati</taxon>
        <taxon>Cyanobacteriota</taxon>
        <taxon>Cyanophyceae</taxon>
        <taxon>Oscillatoriophycideae</taxon>
        <taxon>Oscillatoriales</taxon>
        <taxon>Microcoleaceae</taxon>
        <taxon>Planktothrix</taxon>
    </lineage>
</organism>
<proteinExistence type="predicted"/>
<protein>
    <submittedName>
        <fullName evidence="2">Type-2 restriction enzyme BsuBI</fullName>
        <ecNumber evidence="2">3.1.21.4</ecNumber>
    </submittedName>
</protein>
<dbReference type="Pfam" id="PF06616">
    <property type="entry name" value="BsuBI_PstI_RE"/>
    <property type="match status" value="1"/>
</dbReference>
<dbReference type="STRING" id="671072.PL9214670037"/>
<dbReference type="GO" id="GO:0009036">
    <property type="term" value="F:type II site-specific deoxyribonuclease activity"/>
    <property type="evidence" value="ECO:0007669"/>
    <property type="project" value="UniProtKB-EC"/>
</dbReference>
<dbReference type="Gene3D" id="3.40.1350.80">
    <property type="match status" value="1"/>
</dbReference>
<accession>A0A1J1LS30</accession>
<dbReference type="Proteomes" id="UP000184315">
    <property type="component" value="Unassembled WGS sequence"/>
</dbReference>
<dbReference type="InterPro" id="IPR041963">
    <property type="entry name" value="BsuBI/PstI_C_sf"/>
</dbReference>
<dbReference type="EMBL" id="CZDF01000174">
    <property type="protein sequence ID" value="CUR35411.1"/>
    <property type="molecule type" value="Genomic_DNA"/>
</dbReference>
<dbReference type="GO" id="GO:0003677">
    <property type="term" value="F:DNA binding"/>
    <property type="evidence" value="ECO:0007669"/>
    <property type="project" value="InterPro"/>
</dbReference>
<dbReference type="AlphaFoldDB" id="A0A1J1LS30"/>
<reference evidence="3" key="1">
    <citation type="submission" date="2015-10" db="EMBL/GenBank/DDBJ databases">
        <authorList>
            <person name="Regsiter A."/>
            <person name="william w."/>
        </authorList>
    </citation>
    <scope>NUCLEOTIDE SEQUENCE [LARGE SCALE GENOMIC DNA]</scope>
</reference>
<keyword evidence="3" id="KW-1185">Reference proteome</keyword>
<evidence type="ECO:0000313" key="3">
    <source>
        <dbReference type="Proteomes" id="UP000184315"/>
    </source>
</evidence>
<dbReference type="RefSeq" id="WP_222425300.1">
    <property type="nucleotide sequence ID" value="NZ_LN889815.1"/>
</dbReference>
<gene>
    <name evidence="2" type="ORF">PL9214670037</name>
</gene>
<evidence type="ECO:0000313" key="2">
    <source>
        <dbReference type="EMBL" id="CUR35411.1"/>
    </source>
</evidence>
<dbReference type="GO" id="GO:0000287">
    <property type="term" value="F:magnesium ion binding"/>
    <property type="evidence" value="ECO:0007669"/>
    <property type="project" value="InterPro"/>
</dbReference>
<dbReference type="GO" id="GO:0009307">
    <property type="term" value="P:DNA restriction-modification system"/>
    <property type="evidence" value="ECO:0007669"/>
    <property type="project" value="InterPro"/>
</dbReference>
<feature type="domain" description="BsuBI/PstI restriction endonuclease" evidence="1">
    <location>
        <begin position="9"/>
        <end position="123"/>
    </location>
</feature>
<dbReference type="InterPro" id="IPR009528">
    <property type="entry name" value="Restrct_endonuc_II_BsuBI_C"/>
</dbReference>
<sequence>MARIPIVIEGEVKTLSPGGQNVLIEKIIHEFAPRFTPEGKLLYVGDTDEKFAYFNEDAIAELGIQIDSHGKMPDVIIHFIETNWLILIEAVTSHGPINAKRKNELENLFKNSTIPLVMVTAFLK</sequence>
<evidence type="ECO:0000259" key="1">
    <source>
        <dbReference type="Pfam" id="PF06616"/>
    </source>
</evidence>
<keyword evidence="2" id="KW-0378">Hydrolase</keyword>
<dbReference type="EC" id="3.1.21.4" evidence="2"/>
<name>A0A1J1LS30_9CYAN</name>